<name>A0ABY9E9J8_9GAMM</name>
<dbReference type="Proteomes" id="UP001321520">
    <property type="component" value="Chromosome"/>
</dbReference>
<protein>
    <submittedName>
        <fullName evidence="2">Uncharacterized protein</fullName>
    </submittedName>
</protein>
<reference evidence="2 3" key="1">
    <citation type="submission" date="2022-05" db="EMBL/GenBank/DDBJ databases">
        <title>Microbulbifer sp. nov., isolated from sponge.</title>
        <authorList>
            <person name="Gao L."/>
        </authorList>
    </citation>
    <scope>NUCLEOTIDE SEQUENCE [LARGE SCALE GENOMIC DNA]</scope>
    <source>
        <strain evidence="2 3">MI-G</strain>
    </source>
</reference>
<organism evidence="2 3">
    <name type="scientific">Microbulbifer spongiae</name>
    <dbReference type="NCBI Taxonomy" id="2944933"/>
    <lineage>
        <taxon>Bacteria</taxon>
        <taxon>Pseudomonadati</taxon>
        <taxon>Pseudomonadota</taxon>
        <taxon>Gammaproteobacteria</taxon>
        <taxon>Cellvibrionales</taxon>
        <taxon>Microbulbiferaceae</taxon>
        <taxon>Microbulbifer</taxon>
    </lineage>
</organism>
<evidence type="ECO:0000313" key="3">
    <source>
        <dbReference type="Proteomes" id="UP001321520"/>
    </source>
</evidence>
<dbReference type="RefSeq" id="WP_301413825.1">
    <property type="nucleotide sequence ID" value="NZ_CP098023.1"/>
</dbReference>
<keyword evidence="1" id="KW-0812">Transmembrane</keyword>
<feature type="transmembrane region" description="Helical" evidence="1">
    <location>
        <begin position="177"/>
        <end position="196"/>
    </location>
</feature>
<evidence type="ECO:0000313" key="2">
    <source>
        <dbReference type="EMBL" id="WKD48179.1"/>
    </source>
</evidence>
<feature type="transmembrane region" description="Helical" evidence="1">
    <location>
        <begin position="225"/>
        <end position="243"/>
    </location>
</feature>
<feature type="transmembrane region" description="Helical" evidence="1">
    <location>
        <begin position="142"/>
        <end position="165"/>
    </location>
</feature>
<proteinExistence type="predicted"/>
<evidence type="ECO:0000256" key="1">
    <source>
        <dbReference type="SAM" id="Phobius"/>
    </source>
</evidence>
<accession>A0ABY9E9J8</accession>
<sequence length="251" mass="27790">MKQAPLAIRLGRNDLRLIGRDQLLISMFVFALLLSLALRYGLPWLNEYLSQHGVMPGELVDRPLYSYYPPILAHMILYNGAALVGTVFGFLLLGEKDDRTWCAMLVTPVSSLSYLGYRVAATSAFGFLIVAGMLVVTHQGRLGLWQLPVLAVGAALTAPIVALFITVTAENKVQGFAVAKFVSLAGGIIVLGWFVAEPWQWLFGLFPPFLVSKAYWMAWNGATDWWAAVCLAIVMQGIMTMWLSHRITRII</sequence>
<dbReference type="EMBL" id="CP098023">
    <property type="protein sequence ID" value="WKD48179.1"/>
    <property type="molecule type" value="Genomic_DNA"/>
</dbReference>
<feature type="transmembrane region" description="Helical" evidence="1">
    <location>
        <begin position="71"/>
        <end position="94"/>
    </location>
</feature>
<feature type="transmembrane region" description="Helical" evidence="1">
    <location>
        <begin position="115"/>
        <end position="136"/>
    </location>
</feature>
<feature type="transmembrane region" description="Helical" evidence="1">
    <location>
        <begin position="21"/>
        <end position="42"/>
    </location>
</feature>
<keyword evidence="1" id="KW-1133">Transmembrane helix</keyword>
<keyword evidence="3" id="KW-1185">Reference proteome</keyword>
<keyword evidence="1" id="KW-0472">Membrane</keyword>
<gene>
    <name evidence="2" type="ORF">M8T91_09480</name>
</gene>